<evidence type="ECO:0000256" key="5">
    <source>
        <dbReference type="ARBA" id="ARBA00023212"/>
    </source>
</evidence>
<evidence type="ECO:0000256" key="3">
    <source>
        <dbReference type="ARBA" id="ARBA00022741"/>
    </source>
</evidence>
<evidence type="ECO:0000256" key="2">
    <source>
        <dbReference type="ARBA" id="ARBA00022490"/>
    </source>
</evidence>
<name>A0A7S4UCJ2_9EUKA</name>
<dbReference type="Gene3D" id="3.30.420.40">
    <property type="match status" value="2"/>
</dbReference>
<dbReference type="InterPro" id="IPR043129">
    <property type="entry name" value="ATPase_NBD"/>
</dbReference>
<protein>
    <recommendedName>
        <fullName evidence="8">Actin</fullName>
    </recommendedName>
</protein>
<keyword evidence="4" id="KW-0067">ATP-binding</keyword>
<evidence type="ECO:0000256" key="4">
    <source>
        <dbReference type="ARBA" id="ARBA00022840"/>
    </source>
</evidence>
<evidence type="ECO:0008006" key="8">
    <source>
        <dbReference type="Google" id="ProtNLM"/>
    </source>
</evidence>
<dbReference type="Pfam" id="PF00022">
    <property type="entry name" value="Actin"/>
    <property type="match status" value="1"/>
</dbReference>
<dbReference type="EMBL" id="HBKR01027403">
    <property type="protein sequence ID" value="CAE2320714.1"/>
    <property type="molecule type" value="Transcribed_RNA"/>
</dbReference>
<organism evidence="7">
    <name type="scientific">Paramoeba aestuarina</name>
    <dbReference type="NCBI Taxonomy" id="180227"/>
    <lineage>
        <taxon>Eukaryota</taxon>
        <taxon>Amoebozoa</taxon>
        <taxon>Discosea</taxon>
        <taxon>Flabellinia</taxon>
        <taxon>Dactylopodida</taxon>
        <taxon>Paramoebidae</taxon>
        <taxon>Paramoeba</taxon>
    </lineage>
</organism>
<gene>
    <name evidence="7" type="ORF">NAES01612_LOCUS17908</name>
</gene>
<dbReference type="FunFam" id="3.30.420.40:FF:000148">
    <property type="entry name" value="Actin, alpha skeletal muscle"/>
    <property type="match status" value="1"/>
</dbReference>
<sequence length="362" mass="40852">MADPQPLVIENGTAMIKAGFAGDDAPRAVFPGVVNYSKDKNKEPWLGDDLSRANKQTNPIQGREIQDWDAMEVVWHHTFYNELRIEPSQHEVLLTEPIFNPKVNREKTMETMFELFKTPSFFLAKDCLLALFSAGRTTGTIIDLGTDVSYVAPIYDQVTLSHAVQRLNYGGSTITQSLMRLLAEKGNTFTTSAEREVVRDIKEKLCNVALHYDDNEKEKANKVPRQYELPDGEVISVGFERFQAPEGLFQPRMMGTKQMSIPDVVNQAIARCDQDIQKDLYSNIVLAGGTTLFTGLSDRLQKELQIITPPLTRIKIVAPPERKYSVWIGGSILASISSFNDFKITKKLYEEHGLSFVHKRCF</sequence>
<dbReference type="Gene3D" id="3.90.640.10">
    <property type="entry name" value="Actin, Chain A, domain 4"/>
    <property type="match status" value="1"/>
</dbReference>
<dbReference type="PROSITE" id="PS01132">
    <property type="entry name" value="ACTINS_ACT_LIKE"/>
    <property type="match status" value="1"/>
</dbReference>
<keyword evidence="2" id="KW-0963">Cytoplasm</keyword>
<dbReference type="PRINTS" id="PR00190">
    <property type="entry name" value="ACTIN"/>
</dbReference>
<evidence type="ECO:0000313" key="7">
    <source>
        <dbReference type="EMBL" id="CAE2320714.1"/>
    </source>
</evidence>
<evidence type="ECO:0000256" key="6">
    <source>
        <dbReference type="RuleBase" id="RU000487"/>
    </source>
</evidence>
<dbReference type="GO" id="GO:0015629">
    <property type="term" value="C:actin cytoskeleton"/>
    <property type="evidence" value="ECO:0007669"/>
    <property type="project" value="UniProtKB-ARBA"/>
</dbReference>
<dbReference type="SUPFAM" id="SSF53067">
    <property type="entry name" value="Actin-like ATPase domain"/>
    <property type="match status" value="2"/>
</dbReference>
<dbReference type="PANTHER" id="PTHR11937">
    <property type="entry name" value="ACTIN"/>
    <property type="match status" value="1"/>
</dbReference>
<dbReference type="AlphaFoldDB" id="A0A7S4UCJ2"/>
<keyword evidence="5" id="KW-0206">Cytoskeleton</keyword>
<keyword evidence="3" id="KW-0547">Nucleotide-binding</keyword>
<dbReference type="FunFam" id="3.90.640.10:FF:000007">
    <property type="entry name" value="Actin like 7B"/>
    <property type="match status" value="1"/>
</dbReference>
<dbReference type="InterPro" id="IPR004000">
    <property type="entry name" value="Actin"/>
</dbReference>
<comment type="similarity">
    <text evidence="6">Belongs to the actin family.</text>
</comment>
<dbReference type="InterPro" id="IPR020902">
    <property type="entry name" value="Actin/actin-like_CS"/>
</dbReference>
<comment type="subcellular location">
    <subcellularLocation>
        <location evidence="1">Cytoplasm</location>
        <location evidence="1">Cytoskeleton</location>
    </subcellularLocation>
</comment>
<dbReference type="GO" id="GO:0006909">
    <property type="term" value="P:phagocytosis"/>
    <property type="evidence" value="ECO:0007669"/>
    <property type="project" value="UniProtKB-ARBA"/>
</dbReference>
<reference evidence="7" key="1">
    <citation type="submission" date="2021-01" db="EMBL/GenBank/DDBJ databases">
        <authorList>
            <person name="Corre E."/>
            <person name="Pelletier E."/>
            <person name="Niang G."/>
            <person name="Scheremetjew M."/>
            <person name="Finn R."/>
            <person name="Kale V."/>
            <person name="Holt S."/>
            <person name="Cochrane G."/>
            <person name="Meng A."/>
            <person name="Brown T."/>
            <person name="Cohen L."/>
        </authorList>
    </citation>
    <scope>NUCLEOTIDE SEQUENCE</scope>
    <source>
        <strain evidence="7">SoJaBio B1-5/56/2</strain>
    </source>
</reference>
<dbReference type="SMART" id="SM00268">
    <property type="entry name" value="ACTIN"/>
    <property type="match status" value="1"/>
</dbReference>
<evidence type="ECO:0000256" key="1">
    <source>
        <dbReference type="ARBA" id="ARBA00004245"/>
    </source>
</evidence>
<proteinExistence type="inferred from homology"/>
<accession>A0A7S4UCJ2</accession>
<dbReference type="GO" id="GO:0005524">
    <property type="term" value="F:ATP binding"/>
    <property type="evidence" value="ECO:0007669"/>
    <property type="project" value="UniProtKB-KW"/>
</dbReference>